<dbReference type="PANTHER" id="PTHR31024:SF3">
    <property type="entry name" value="C-TYPE LECTIN-RELATED"/>
    <property type="match status" value="1"/>
</dbReference>
<name>A0AAV5TLY4_9BILA</name>
<organism evidence="1 2">
    <name type="scientific">Pristionchus entomophagus</name>
    <dbReference type="NCBI Taxonomy" id="358040"/>
    <lineage>
        <taxon>Eukaryota</taxon>
        <taxon>Metazoa</taxon>
        <taxon>Ecdysozoa</taxon>
        <taxon>Nematoda</taxon>
        <taxon>Chromadorea</taxon>
        <taxon>Rhabditida</taxon>
        <taxon>Rhabditina</taxon>
        <taxon>Diplogasteromorpha</taxon>
        <taxon>Diplogasteroidea</taxon>
        <taxon>Neodiplogasteridae</taxon>
        <taxon>Pristionchus</taxon>
    </lineage>
</organism>
<dbReference type="EMBL" id="BTSX01000004">
    <property type="protein sequence ID" value="GMS95177.1"/>
    <property type="molecule type" value="Genomic_DNA"/>
</dbReference>
<keyword evidence="2" id="KW-1185">Reference proteome</keyword>
<gene>
    <name evidence="1" type="ORF">PENTCL1PPCAC_17352</name>
</gene>
<dbReference type="Proteomes" id="UP001432027">
    <property type="component" value="Unassembled WGS sequence"/>
</dbReference>
<comment type="caution">
    <text evidence="1">The sequence shown here is derived from an EMBL/GenBank/DDBJ whole genome shotgun (WGS) entry which is preliminary data.</text>
</comment>
<evidence type="ECO:0000313" key="2">
    <source>
        <dbReference type="Proteomes" id="UP001432027"/>
    </source>
</evidence>
<reference evidence="1" key="1">
    <citation type="submission" date="2023-10" db="EMBL/GenBank/DDBJ databases">
        <title>Genome assembly of Pristionchus species.</title>
        <authorList>
            <person name="Yoshida K."/>
            <person name="Sommer R.J."/>
        </authorList>
    </citation>
    <scope>NUCLEOTIDE SEQUENCE</scope>
    <source>
        <strain evidence="1">RS0144</strain>
    </source>
</reference>
<evidence type="ECO:0000313" key="1">
    <source>
        <dbReference type="EMBL" id="GMS95177.1"/>
    </source>
</evidence>
<protein>
    <recommendedName>
        <fullName evidence="3">CUB domain-containing protein</fullName>
    </recommendedName>
</protein>
<evidence type="ECO:0008006" key="3">
    <source>
        <dbReference type="Google" id="ProtNLM"/>
    </source>
</evidence>
<accession>A0AAV5TLY4</accession>
<sequence length="169" mass="18927">MCPRVTEEGSWRIVADPPITLDCNQQIALIFTSSLPDFIRVEKQLLSYTIDEDRVIVSPRAGMKIHSTKCQGNGNVTIYTGSGTGVVEFRYFLESWRCSDVPDWIISFENVITIVVDPGVEYSFDITSDYKSALKPRESVSILTSGKSDNLQNAHPQENYAVFSIRLAV</sequence>
<proteinExistence type="predicted"/>
<dbReference type="PANTHER" id="PTHR31024">
    <property type="entry name" value="C-TYPE LECTIN"/>
    <property type="match status" value="1"/>
</dbReference>
<dbReference type="AlphaFoldDB" id="A0AAV5TLY4"/>